<dbReference type="GO" id="GO:0045727">
    <property type="term" value="P:positive regulation of translation"/>
    <property type="evidence" value="ECO:0007669"/>
    <property type="project" value="UniProtKB-ARBA"/>
</dbReference>
<keyword evidence="7" id="KW-1017">Isopeptide bond</keyword>
<dbReference type="PROSITE" id="PS00028">
    <property type="entry name" value="ZINC_FINGER_C2H2_1"/>
    <property type="match status" value="1"/>
</dbReference>
<feature type="compositionally biased region" description="Pro residues" evidence="25">
    <location>
        <begin position="645"/>
        <end position="670"/>
    </location>
</feature>
<dbReference type="GO" id="GO:0035372">
    <property type="term" value="P:protein localization to microtubule"/>
    <property type="evidence" value="ECO:0007669"/>
    <property type="project" value="TreeGrafter"/>
</dbReference>
<dbReference type="EMBL" id="JAEMGP010000010">
    <property type="protein sequence ID" value="KAG5204382.1"/>
    <property type="molecule type" value="Genomic_DNA"/>
</dbReference>
<evidence type="ECO:0000256" key="3">
    <source>
        <dbReference type="ARBA" id="ARBA00004629"/>
    </source>
</evidence>
<keyword evidence="8" id="KW-0597">Phosphoprotein</keyword>
<evidence type="ECO:0000256" key="9">
    <source>
        <dbReference type="ARBA" id="ARBA00022723"/>
    </source>
</evidence>
<keyword evidence="12" id="KW-0995">Kinetochore</keyword>
<evidence type="ECO:0000256" key="22">
    <source>
        <dbReference type="ARBA" id="ARBA00069260"/>
    </source>
</evidence>
<keyword evidence="9" id="KW-0479">Metal-binding</keyword>
<feature type="compositionally biased region" description="Basic and acidic residues" evidence="25">
    <location>
        <begin position="256"/>
        <end position="313"/>
    </location>
</feature>
<evidence type="ECO:0000256" key="25">
    <source>
        <dbReference type="SAM" id="MobiDB-lite"/>
    </source>
</evidence>
<evidence type="ECO:0000256" key="5">
    <source>
        <dbReference type="ARBA" id="ARBA00022454"/>
    </source>
</evidence>
<feature type="compositionally biased region" description="Low complexity" evidence="25">
    <location>
        <begin position="966"/>
        <end position="979"/>
    </location>
</feature>
<dbReference type="AlphaFoldDB" id="A0A836A0Q9"/>
<evidence type="ECO:0000256" key="15">
    <source>
        <dbReference type="ARBA" id="ARBA00022990"/>
    </source>
</evidence>
<dbReference type="GO" id="GO:0005654">
    <property type="term" value="C:nucleoplasm"/>
    <property type="evidence" value="ECO:0007669"/>
    <property type="project" value="TreeGrafter"/>
</dbReference>
<feature type="compositionally biased region" description="Basic and acidic residues" evidence="25">
    <location>
        <begin position="330"/>
        <end position="383"/>
    </location>
</feature>
<feature type="region of interest" description="Disordered" evidence="25">
    <location>
        <begin position="1"/>
        <end position="60"/>
    </location>
</feature>
<evidence type="ECO:0000256" key="10">
    <source>
        <dbReference type="ARBA" id="ARBA00022771"/>
    </source>
</evidence>
<name>A0A836A0Q9_SHEEP</name>
<dbReference type="InterPro" id="IPR013087">
    <property type="entry name" value="Znf_C2H2_type"/>
</dbReference>
<dbReference type="Gene3D" id="3.30.70.330">
    <property type="match status" value="1"/>
</dbReference>
<feature type="compositionally biased region" description="Polar residues" evidence="25">
    <location>
        <begin position="741"/>
        <end position="755"/>
    </location>
</feature>
<keyword evidence="10 24" id="KW-0863">Zinc-finger</keyword>
<dbReference type="PANTHER" id="PTHR37354:SF1">
    <property type="entry name" value="CHROMOSOME ALIGNMENT-MAINTAINING PHOSPHOPROTEIN 1"/>
    <property type="match status" value="1"/>
</dbReference>
<dbReference type="CDD" id="cd12727">
    <property type="entry name" value="RRM_like_Smg4_UPF3A"/>
    <property type="match status" value="1"/>
</dbReference>
<evidence type="ECO:0000256" key="2">
    <source>
        <dbReference type="ARBA" id="ARBA00004186"/>
    </source>
</evidence>
<dbReference type="GO" id="GO:0034501">
    <property type="term" value="P:protein localization to kinetochore"/>
    <property type="evidence" value="ECO:0007669"/>
    <property type="project" value="TreeGrafter"/>
</dbReference>
<dbReference type="InterPro" id="IPR039330">
    <property type="entry name" value="CAMP"/>
</dbReference>
<keyword evidence="14" id="KW-0694">RNA-binding</keyword>
<accession>A0A836A0Q9</accession>
<evidence type="ECO:0000256" key="16">
    <source>
        <dbReference type="ARBA" id="ARBA00023161"/>
    </source>
</evidence>
<keyword evidence="11" id="KW-0862">Zinc</keyword>
<feature type="region of interest" description="Disordered" evidence="25">
    <location>
        <begin position="578"/>
        <end position="599"/>
    </location>
</feature>
<dbReference type="GO" id="GO:0005819">
    <property type="term" value="C:spindle"/>
    <property type="evidence" value="ECO:0007669"/>
    <property type="project" value="UniProtKB-SubCell"/>
</dbReference>
<dbReference type="InterPro" id="IPR036236">
    <property type="entry name" value="Znf_C2H2_sf"/>
</dbReference>
<dbReference type="SUPFAM" id="SSF57667">
    <property type="entry name" value="beta-beta-alpha zinc fingers"/>
    <property type="match status" value="1"/>
</dbReference>
<protein>
    <recommendedName>
        <fullName evidence="22">Chromosome alignment-maintaining phosphoprotein 1</fullName>
    </recommendedName>
    <alternativeName>
        <fullName evidence="23">Zinc finger protein 828</fullName>
    </alternativeName>
</protein>
<dbReference type="InterPro" id="IPR012677">
    <property type="entry name" value="Nucleotide-bd_a/b_plait_sf"/>
</dbReference>
<evidence type="ECO:0000256" key="23">
    <source>
        <dbReference type="ARBA" id="ARBA00078209"/>
    </source>
</evidence>
<organism evidence="27 28">
    <name type="scientific">Ovis aries</name>
    <name type="common">Sheep</name>
    <dbReference type="NCBI Taxonomy" id="9940"/>
    <lineage>
        <taxon>Eukaryota</taxon>
        <taxon>Metazoa</taxon>
        <taxon>Chordata</taxon>
        <taxon>Craniata</taxon>
        <taxon>Vertebrata</taxon>
        <taxon>Euteleostomi</taxon>
        <taxon>Mammalia</taxon>
        <taxon>Eutheria</taxon>
        <taxon>Laurasiatheria</taxon>
        <taxon>Artiodactyla</taxon>
        <taxon>Ruminantia</taxon>
        <taxon>Pecora</taxon>
        <taxon>Bovidae</taxon>
        <taxon>Caprinae</taxon>
        <taxon>Ovis</taxon>
    </lineage>
</organism>
<dbReference type="Pfam" id="PF03467">
    <property type="entry name" value="Smg4_UPF3"/>
    <property type="match status" value="1"/>
</dbReference>
<feature type="compositionally biased region" description="Basic and acidic residues" evidence="25">
    <location>
        <begin position="20"/>
        <end position="42"/>
    </location>
</feature>
<evidence type="ECO:0000256" key="17">
    <source>
        <dbReference type="ARBA" id="ARBA00023212"/>
    </source>
</evidence>
<keyword evidence="6" id="KW-0963">Cytoplasm</keyword>
<evidence type="ECO:0000313" key="27">
    <source>
        <dbReference type="EMBL" id="KAG5204382.1"/>
    </source>
</evidence>
<keyword evidence="18" id="KW-0539">Nucleus</keyword>
<feature type="compositionally biased region" description="Low complexity" evidence="25">
    <location>
        <begin position="831"/>
        <end position="852"/>
    </location>
</feature>
<dbReference type="GO" id="GO:0003723">
    <property type="term" value="F:RNA binding"/>
    <property type="evidence" value="ECO:0007669"/>
    <property type="project" value="UniProtKB-KW"/>
</dbReference>
<feature type="compositionally biased region" description="Low complexity" evidence="25">
    <location>
        <begin position="800"/>
        <end position="815"/>
    </location>
</feature>
<comment type="subunit">
    <text evidence="21">Interacts with MAD2L2. Interacts with POGZ, CBX1, CBX3 and CBX5.</text>
</comment>
<dbReference type="GO" id="GO:0051315">
    <property type="term" value="P:attachment of mitotic spindle microtubules to kinetochore"/>
    <property type="evidence" value="ECO:0007669"/>
    <property type="project" value="InterPro"/>
</dbReference>
<proteinExistence type="inferred from homology"/>
<dbReference type="GO" id="GO:0000776">
    <property type="term" value="C:kinetochore"/>
    <property type="evidence" value="ECO:0007669"/>
    <property type="project" value="UniProtKB-KW"/>
</dbReference>
<feature type="compositionally biased region" description="Pro residues" evidence="25">
    <location>
        <begin position="816"/>
        <end position="830"/>
    </location>
</feature>
<feature type="compositionally biased region" description="Basic and acidic residues" evidence="25">
    <location>
        <begin position="392"/>
        <end position="401"/>
    </location>
</feature>
<comment type="subcellular location">
    <subcellularLocation>
        <location evidence="3">Chromosome</location>
        <location evidence="3">Centromere</location>
        <location evidence="3">Kinetochore</location>
    </subcellularLocation>
    <subcellularLocation>
        <location evidence="2">Cytoplasm</location>
        <location evidence="2">Cytoskeleton</location>
        <location evidence="2">Spindle</location>
    </subcellularLocation>
    <subcellularLocation>
        <location evidence="1">Nucleus</location>
    </subcellularLocation>
</comment>
<evidence type="ECO:0000256" key="13">
    <source>
        <dbReference type="ARBA" id="ARBA00022843"/>
    </source>
</evidence>
<keyword evidence="5" id="KW-0158">Chromosome</keyword>
<evidence type="ECO:0000256" key="8">
    <source>
        <dbReference type="ARBA" id="ARBA00022553"/>
    </source>
</evidence>
<dbReference type="FunFam" id="3.30.70.330:FF:000067">
    <property type="entry name" value="regulator of nonsense transcripts 3A isoform X2"/>
    <property type="match status" value="1"/>
</dbReference>
<sequence length="1279" mass="143004">MRSEDGAGGPGVAVATRGPSGREKPSSAESQFRRESPRREAEAPLAAASGCGSGAGKPREEKRTVLSKVVIRRLPPSLTKEQLEQQLHPLPAHDYFEFFTADVSLYPHLYSRAYINFRNPDDILLFRDRFDGYIFIDSKGLEYPAVVEFAPFQKIAKKKLKKKDAKTGSIDDDPEYKKFLETYCVEEEKTSVSPETLLGDIEAKTRELIARRTTPLLEYIKNRKLEKQRIREEKREERRRRELEKKRLREEEKRRRREEERCRRRAAEKQKKTAEKEARVKLLKKPEKGEEPSTEKPKGRVEEAEPGDGRWEPCPRGVVLKPQPSEGSLEELRERSQNDSDKEQRDKERRSREKELEAQRCHLDDRRHRARYELEECSGRNGEELASGKGSAADRGRRGSQERGCPVEAAERPGREKSEDRPAPRKERTGSKDRPGLQLYQPRARIRARDCDGRHPEEGCDGRRALFLKNKIVYVRKMEVFQELRKTSAHLECDHCNFRGTDYENVQIHMGTIHPEFCDEMDAGGLGKMIFYQKSAKLFHCHKCFFTSKMYSNVYYHITSKHSAADKWNEKPKNQFNKEAEPVKSPPLPEHQNMASSSAELLKPAPALSIETQKLGPVVSPESPEPAPLPSLDSQKLGLVVSPEPQTPSLPSPEPPKPAPVSSPELPKPAPLVSESQKQVPVPSPEPQKLAPVSPEPIKATLTNPKSQKHSHFPETLVPPSAPSPESPVLAASPEPWGPSPTASPESRKPAQTVSPEPRKLSPSVSPEPWKLFSAVSSEPRRPAPAVSPGSWKPGPPGSPRSWKSSPSASSGPWKPAKPAPSVSPGPWKPAPSVSSASWKSSSVSSGSWKSPPASPESWKSGPPELRKTTATLSPEHWKTAPPESPEARKPGPTLSPEIRSPAGSPELRKPSGSPDQFSPDQRKTSPASVDYPESQKSSRGGPPDLWKSSFFIEPQKPVFPEIRKPGPSGPSESPKAASDIWKPVLSVNTEPRKPALFSEPTKTAPPASPEPRKRALFPEPRKHALFPELPKSAIFSESQKAVELGDELQADAIDDQKCDVLVQEELMATPKRLLEDTLFPSSKKLKKDNQENSDAELSSSECIKADLDAVDGKGQESSSDQEQVDVESIDFSKENKMDITSPEQSKNVLQFTEEKEAFISEEEIAKYMKRGKGKYYCKICCCRAMKKGAVLHHLVNKHNVHSPYKCTICGKAFLLESLLKNHVAAHGQSLLKCPRCNFESNFPRGFKKHLTHCQSRHNEEANKKLMEALEPPLEEQQI</sequence>
<evidence type="ECO:0000256" key="11">
    <source>
        <dbReference type="ARBA" id="ARBA00022833"/>
    </source>
</evidence>
<dbReference type="GO" id="GO:0031134">
    <property type="term" value="P:sister chromatid biorientation"/>
    <property type="evidence" value="ECO:0007669"/>
    <property type="project" value="TreeGrafter"/>
</dbReference>
<evidence type="ECO:0000313" key="28">
    <source>
        <dbReference type="Proteomes" id="UP000664991"/>
    </source>
</evidence>
<dbReference type="Proteomes" id="UP000664991">
    <property type="component" value="Unassembled WGS sequence"/>
</dbReference>
<feature type="compositionally biased region" description="Gly residues" evidence="25">
    <location>
        <begin position="1"/>
        <end position="11"/>
    </location>
</feature>
<dbReference type="SMART" id="SM00355">
    <property type="entry name" value="ZnF_C2H2"/>
    <property type="match status" value="5"/>
</dbReference>
<dbReference type="InterPro" id="IPR035979">
    <property type="entry name" value="RBD_domain_sf"/>
</dbReference>
<feature type="region of interest" description="Disordered" evidence="25">
    <location>
        <begin position="256"/>
        <end position="447"/>
    </location>
</feature>
<evidence type="ECO:0000259" key="26">
    <source>
        <dbReference type="PROSITE" id="PS50157"/>
    </source>
</evidence>
<comment type="caution">
    <text evidence="27">The sequence shown here is derived from an EMBL/GenBank/DDBJ whole genome shotgun (WGS) entry which is preliminary data.</text>
</comment>
<keyword evidence="19" id="KW-0137">Centromere</keyword>
<feature type="compositionally biased region" description="Polar residues" evidence="25">
    <location>
        <begin position="914"/>
        <end position="928"/>
    </location>
</feature>
<feature type="region of interest" description="Disordered" evidence="25">
    <location>
        <begin position="641"/>
        <end position="1015"/>
    </location>
</feature>
<dbReference type="PROSITE" id="PS50157">
    <property type="entry name" value="ZINC_FINGER_C2H2_2"/>
    <property type="match status" value="1"/>
</dbReference>
<dbReference type="FunFam" id="3.30.160.60:FF:001769">
    <property type="entry name" value="chromosome alignment-maintaining phosphoprotein 1"/>
    <property type="match status" value="1"/>
</dbReference>
<keyword evidence="13" id="KW-0832">Ubl conjugation</keyword>
<keyword evidence="15" id="KW-0007">Acetylation</keyword>
<feature type="domain" description="C2H2-type" evidence="26">
    <location>
        <begin position="1205"/>
        <end position="1227"/>
    </location>
</feature>
<evidence type="ECO:0000256" key="7">
    <source>
        <dbReference type="ARBA" id="ARBA00022499"/>
    </source>
</evidence>
<dbReference type="FunFam" id="3.30.160.60:FF:000879">
    <property type="entry name" value="Chromosome alignment maintaining phosphoprotein 1"/>
    <property type="match status" value="1"/>
</dbReference>
<dbReference type="GO" id="GO:0035145">
    <property type="term" value="C:exon-exon junction complex"/>
    <property type="evidence" value="ECO:0007669"/>
    <property type="project" value="UniProtKB-ARBA"/>
</dbReference>
<dbReference type="InterPro" id="IPR005120">
    <property type="entry name" value="UPF3_dom"/>
</dbReference>
<keyword evidence="17" id="KW-0206">Cytoskeleton</keyword>
<comment type="function">
    <text evidence="20">Required for proper alignment of chromosomes at metaphase and their accurate segregation during mitosis. Involved in the maintenance of spindle microtubules attachment to the kinetochore during sister chromatid biorientation. May recruit CENPE and CENPF to the kinetochore.</text>
</comment>
<evidence type="ECO:0000256" key="20">
    <source>
        <dbReference type="ARBA" id="ARBA00054834"/>
    </source>
</evidence>
<comment type="similarity">
    <text evidence="4">Belongs to the RENT3 family.</text>
</comment>
<dbReference type="Gene3D" id="3.30.160.60">
    <property type="entry name" value="Classic Zinc Finger"/>
    <property type="match status" value="2"/>
</dbReference>
<evidence type="ECO:0000256" key="18">
    <source>
        <dbReference type="ARBA" id="ARBA00023242"/>
    </source>
</evidence>
<evidence type="ECO:0000256" key="24">
    <source>
        <dbReference type="PROSITE-ProRule" id="PRU00042"/>
    </source>
</evidence>
<evidence type="ECO:0000256" key="6">
    <source>
        <dbReference type="ARBA" id="ARBA00022490"/>
    </source>
</evidence>
<evidence type="ECO:0000256" key="1">
    <source>
        <dbReference type="ARBA" id="ARBA00004123"/>
    </source>
</evidence>
<feature type="compositionally biased region" description="Basic and acidic residues" evidence="25">
    <location>
        <begin position="409"/>
        <end position="435"/>
    </location>
</feature>
<evidence type="ECO:0000256" key="19">
    <source>
        <dbReference type="ARBA" id="ARBA00023328"/>
    </source>
</evidence>
<dbReference type="SUPFAM" id="SSF54928">
    <property type="entry name" value="RNA-binding domain, RBD"/>
    <property type="match status" value="1"/>
</dbReference>
<evidence type="ECO:0000256" key="21">
    <source>
        <dbReference type="ARBA" id="ARBA00062670"/>
    </source>
</evidence>
<keyword evidence="16" id="KW-0866">Nonsense-mediated mRNA decay</keyword>
<gene>
    <name evidence="27" type="ORF">JEQ12_002358</name>
</gene>
<dbReference type="PANTHER" id="PTHR37354">
    <property type="entry name" value="CHROMOSOME ALIGNMENT-MAINTAINING PHOSPHOPROTEIN 1"/>
    <property type="match status" value="1"/>
</dbReference>
<reference evidence="27 28" key="1">
    <citation type="submission" date="2020-12" db="EMBL/GenBank/DDBJ databases">
        <title>De novo assembly of Tibetan sheep genome.</title>
        <authorList>
            <person name="Li X."/>
        </authorList>
    </citation>
    <scope>NUCLEOTIDE SEQUENCE [LARGE SCALE GENOMIC DNA]</scope>
    <source>
        <tissue evidence="27">Heart</tissue>
    </source>
</reference>
<dbReference type="GO" id="GO:0000184">
    <property type="term" value="P:nuclear-transcribed mRNA catabolic process, nonsense-mediated decay"/>
    <property type="evidence" value="ECO:0007669"/>
    <property type="project" value="UniProtKB-KW"/>
</dbReference>
<evidence type="ECO:0000256" key="14">
    <source>
        <dbReference type="ARBA" id="ARBA00022884"/>
    </source>
</evidence>
<evidence type="ECO:0000256" key="4">
    <source>
        <dbReference type="ARBA" id="ARBA00005991"/>
    </source>
</evidence>
<evidence type="ECO:0000256" key="12">
    <source>
        <dbReference type="ARBA" id="ARBA00022838"/>
    </source>
</evidence>
<dbReference type="GO" id="GO:0008270">
    <property type="term" value="F:zinc ion binding"/>
    <property type="evidence" value="ECO:0007669"/>
    <property type="project" value="UniProtKB-KW"/>
</dbReference>